<dbReference type="AlphaFoldDB" id="A0A1H8YNC2"/>
<dbReference type="Proteomes" id="UP000198582">
    <property type="component" value="Unassembled WGS sequence"/>
</dbReference>
<sequence length="152" mass="16530">MSSRVSGPAGGAGTDTLFAVMNTSMDDAGRCLLSVAWNIRSSFSRDAPNSVVDRQERIRENLRDVCRSAGHGACDWAGRHGPGTEADYVPFLRLADLAYEIDTLLALVGRSLVPDHEREARRWAEIDVLVTRADVLAEGTAVFLREPVALTC</sequence>
<accession>A0A1H8YNC2</accession>
<evidence type="ECO:0000313" key="1">
    <source>
        <dbReference type="EMBL" id="SEP53501.1"/>
    </source>
</evidence>
<evidence type="ECO:0000313" key="2">
    <source>
        <dbReference type="Proteomes" id="UP000198582"/>
    </source>
</evidence>
<protein>
    <submittedName>
        <fullName evidence="1">Uncharacterized protein</fullName>
    </submittedName>
</protein>
<organism evidence="1 2">
    <name type="scientific">Amycolatopsis saalfeldensis</name>
    <dbReference type="NCBI Taxonomy" id="394193"/>
    <lineage>
        <taxon>Bacteria</taxon>
        <taxon>Bacillati</taxon>
        <taxon>Actinomycetota</taxon>
        <taxon>Actinomycetes</taxon>
        <taxon>Pseudonocardiales</taxon>
        <taxon>Pseudonocardiaceae</taxon>
        <taxon>Amycolatopsis</taxon>
    </lineage>
</organism>
<proteinExistence type="predicted"/>
<dbReference type="STRING" id="394193.SAMN04489732_12797"/>
<dbReference type="EMBL" id="FOEF01000027">
    <property type="protein sequence ID" value="SEP53501.1"/>
    <property type="molecule type" value="Genomic_DNA"/>
</dbReference>
<keyword evidence="2" id="KW-1185">Reference proteome</keyword>
<name>A0A1H8YNC2_9PSEU</name>
<reference evidence="1 2" key="1">
    <citation type="submission" date="2016-10" db="EMBL/GenBank/DDBJ databases">
        <authorList>
            <person name="de Groot N.N."/>
        </authorList>
    </citation>
    <scope>NUCLEOTIDE SEQUENCE [LARGE SCALE GENOMIC DNA]</scope>
    <source>
        <strain evidence="1 2">DSM 44993</strain>
    </source>
</reference>
<gene>
    <name evidence="1" type="ORF">SAMN04489732_12797</name>
</gene>